<reference evidence="2" key="1">
    <citation type="submission" date="2022-11" db="UniProtKB">
        <authorList>
            <consortium name="WormBaseParasite"/>
        </authorList>
    </citation>
    <scope>IDENTIFICATION</scope>
</reference>
<organism evidence="1 2">
    <name type="scientific">Panagrolaimus sp. PS1159</name>
    <dbReference type="NCBI Taxonomy" id="55785"/>
    <lineage>
        <taxon>Eukaryota</taxon>
        <taxon>Metazoa</taxon>
        <taxon>Ecdysozoa</taxon>
        <taxon>Nematoda</taxon>
        <taxon>Chromadorea</taxon>
        <taxon>Rhabditida</taxon>
        <taxon>Tylenchina</taxon>
        <taxon>Panagrolaimomorpha</taxon>
        <taxon>Panagrolaimoidea</taxon>
        <taxon>Panagrolaimidae</taxon>
        <taxon>Panagrolaimus</taxon>
    </lineage>
</organism>
<dbReference type="WBParaSite" id="PS1159_v2.g449.t1">
    <property type="protein sequence ID" value="PS1159_v2.g449.t1"/>
    <property type="gene ID" value="PS1159_v2.g449"/>
</dbReference>
<sequence length="97" mass="11914">MCSNICVSRRHSSSLKNIYLYITFFNAQIYYYHIKDFSNSLLKNENFFIFLLLIFHFILFSIVYVYFYLTPQTRSPWYSFYHFFFGCISCNENVDKR</sequence>
<accession>A0AC35GG37</accession>
<proteinExistence type="predicted"/>
<name>A0AC35GG37_9BILA</name>
<protein>
    <submittedName>
        <fullName evidence="2">Uncharacterized protein</fullName>
    </submittedName>
</protein>
<evidence type="ECO:0000313" key="2">
    <source>
        <dbReference type="WBParaSite" id="PS1159_v2.g449.t1"/>
    </source>
</evidence>
<dbReference type="Proteomes" id="UP000887580">
    <property type="component" value="Unplaced"/>
</dbReference>
<evidence type="ECO:0000313" key="1">
    <source>
        <dbReference type="Proteomes" id="UP000887580"/>
    </source>
</evidence>